<proteinExistence type="predicted"/>
<reference evidence="1 2" key="1">
    <citation type="journal article" date="2016" name="Nat. Commun.">
        <title>Thousands of microbial genomes shed light on interconnected biogeochemical processes in an aquifer system.</title>
        <authorList>
            <person name="Anantharaman K."/>
            <person name="Brown C.T."/>
            <person name="Hug L.A."/>
            <person name="Sharon I."/>
            <person name="Castelle C.J."/>
            <person name="Probst A.J."/>
            <person name="Thomas B.C."/>
            <person name="Singh A."/>
            <person name="Wilkins M.J."/>
            <person name="Karaoz U."/>
            <person name="Brodie E.L."/>
            <person name="Williams K.H."/>
            <person name="Hubbard S.S."/>
            <person name="Banfield J.F."/>
        </authorList>
    </citation>
    <scope>NUCLEOTIDE SEQUENCE [LARGE SCALE GENOMIC DNA]</scope>
</reference>
<name>A0A1F5C855_9BACT</name>
<evidence type="ECO:0000313" key="1">
    <source>
        <dbReference type="EMBL" id="OGD39035.1"/>
    </source>
</evidence>
<accession>A0A1F5C855</accession>
<evidence type="ECO:0000313" key="2">
    <source>
        <dbReference type="Proteomes" id="UP000177947"/>
    </source>
</evidence>
<dbReference type="Proteomes" id="UP000177947">
    <property type="component" value="Unassembled WGS sequence"/>
</dbReference>
<protein>
    <submittedName>
        <fullName evidence="1">Uncharacterized protein</fullName>
    </submittedName>
</protein>
<comment type="caution">
    <text evidence="1">The sequence shown here is derived from an EMBL/GenBank/DDBJ whole genome shotgun (WGS) entry which is preliminary data.</text>
</comment>
<dbReference type="AlphaFoldDB" id="A0A1F5C855"/>
<gene>
    <name evidence="1" type="ORF">A2907_01055</name>
</gene>
<dbReference type="EMBL" id="MEYQ01000019">
    <property type="protein sequence ID" value="OGD39035.1"/>
    <property type="molecule type" value="Genomic_DNA"/>
</dbReference>
<organism evidence="1 2">
    <name type="scientific">Candidatus Azambacteria bacterium RIFCSPLOWO2_01_FULL_37_9</name>
    <dbReference type="NCBI Taxonomy" id="1797297"/>
    <lineage>
        <taxon>Bacteria</taxon>
        <taxon>Candidatus Azamiibacteriota</taxon>
    </lineage>
</organism>
<sequence>MSIKIKSYFLIFALIALAGGFFSIAKGQISLLSQPISDNAIDFSVDWSAQTYVPPEYDGKAIPTYGSKIMLSATSLSLINENDYEYNWMIDLASAPNNNGKPLADFIVTKTAGNKHIIYLTISDKKTRDMLKEISFSIPITSPKNFVYAKLPGGHLYPLNIENKASINTQLDLTAKPFFFNKTDRDQTLIFQWTLNNQKAQWSESNDLSIAFPEEAGAGYQYILNLSIKNPSDLFQFTENNYKIVMK</sequence>